<dbReference type="InParanoid" id="A0A194XSP9"/>
<gene>
    <name evidence="4" type="ORF">LY89DRAFT_680007</name>
</gene>
<dbReference type="KEGG" id="psco:LY89DRAFT_680007"/>
<protein>
    <submittedName>
        <fullName evidence="4">NAD(P)-binding protein</fullName>
    </submittedName>
</protein>
<feature type="chain" id="PRO_5012836790" evidence="2">
    <location>
        <begin position="16"/>
        <end position="330"/>
    </location>
</feature>
<dbReference type="PANTHER" id="PTHR43157:SF31">
    <property type="entry name" value="PHOSPHATIDYLINOSITOL-GLYCAN BIOSYNTHESIS CLASS F PROTEIN"/>
    <property type="match status" value="1"/>
</dbReference>
<dbReference type="STRING" id="149040.A0A194XSP9"/>
<keyword evidence="5" id="KW-1185">Reference proteome</keyword>
<keyword evidence="1" id="KW-0560">Oxidoreductase</keyword>
<dbReference type="SMART" id="SM00822">
    <property type="entry name" value="PKS_KR"/>
    <property type="match status" value="1"/>
</dbReference>
<organism evidence="4 5">
    <name type="scientific">Mollisia scopiformis</name>
    <name type="common">Conifer needle endophyte fungus</name>
    <name type="synonym">Phialocephala scopiformis</name>
    <dbReference type="NCBI Taxonomy" id="149040"/>
    <lineage>
        <taxon>Eukaryota</taxon>
        <taxon>Fungi</taxon>
        <taxon>Dikarya</taxon>
        <taxon>Ascomycota</taxon>
        <taxon>Pezizomycotina</taxon>
        <taxon>Leotiomycetes</taxon>
        <taxon>Helotiales</taxon>
        <taxon>Mollisiaceae</taxon>
        <taxon>Mollisia</taxon>
    </lineage>
</organism>
<dbReference type="SUPFAM" id="SSF51735">
    <property type="entry name" value="NAD(P)-binding Rossmann-fold domains"/>
    <property type="match status" value="1"/>
</dbReference>
<dbReference type="InterPro" id="IPR057326">
    <property type="entry name" value="KR_dom"/>
</dbReference>
<sequence>MGFFLEFLWRQLFVWLPTPNYDFSGQTVIITGSNTGLGREAARHIVRLGAAKVILAVRTPAKGEAAAAEILESTKKTSSIIEVWELNLSSSASVKAFAKRAQGLARLDAVILNAGILTTQFALVEGEESSIVVNVVHNTLLALSLLPKLRESAAKTGLRGRIAFVGSDLQYLAKFAEGETPGNTFDVLRVEEKADMDDRYKVSKLLLACAVRAISAESPVSDKSNVIITYLTPGACKSDLFRDPMGGFQALALAIGKTIIGRSTEVGSRTLVNAVRPNQDVKVHGQFLMDGKVASAGPKINSPEGKKLEEKFHKELYDKLEQLSPGVTKI</sequence>
<dbReference type="InterPro" id="IPR002347">
    <property type="entry name" value="SDR_fam"/>
</dbReference>
<feature type="domain" description="Ketoreductase" evidence="3">
    <location>
        <begin position="26"/>
        <end position="193"/>
    </location>
</feature>
<dbReference type="Pfam" id="PF00106">
    <property type="entry name" value="adh_short"/>
    <property type="match status" value="1"/>
</dbReference>
<dbReference type="Gene3D" id="3.40.50.720">
    <property type="entry name" value="NAD(P)-binding Rossmann-like Domain"/>
    <property type="match status" value="1"/>
</dbReference>
<dbReference type="EMBL" id="KQ947405">
    <property type="protein sequence ID" value="KUJ23223.1"/>
    <property type="molecule type" value="Genomic_DNA"/>
</dbReference>
<proteinExistence type="predicted"/>
<dbReference type="RefSeq" id="XP_018077578.1">
    <property type="nucleotide sequence ID" value="XM_018213991.1"/>
</dbReference>
<dbReference type="GO" id="GO:0016491">
    <property type="term" value="F:oxidoreductase activity"/>
    <property type="evidence" value="ECO:0007669"/>
    <property type="project" value="UniProtKB-KW"/>
</dbReference>
<dbReference type="InterPro" id="IPR036291">
    <property type="entry name" value="NAD(P)-bd_dom_sf"/>
</dbReference>
<name>A0A194XSP9_MOLSC</name>
<evidence type="ECO:0000313" key="5">
    <source>
        <dbReference type="Proteomes" id="UP000070700"/>
    </source>
</evidence>
<evidence type="ECO:0000259" key="3">
    <source>
        <dbReference type="SMART" id="SM00822"/>
    </source>
</evidence>
<evidence type="ECO:0000256" key="1">
    <source>
        <dbReference type="ARBA" id="ARBA00023002"/>
    </source>
</evidence>
<dbReference type="PRINTS" id="PR00081">
    <property type="entry name" value="GDHRDH"/>
</dbReference>
<dbReference type="GeneID" id="28823717"/>
<dbReference type="PANTHER" id="PTHR43157">
    <property type="entry name" value="PHOSPHATIDYLINOSITOL-GLYCAN BIOSYNTHESIS CLASS F PROTEIN-RELATED"/>
    <property type="match status" value="1"/>
</dbReference>
<reference evidence="4 5" key="1">
    <citation type="submission" date="2015-10" db="EMBL/GenBank/DDBJ databases">
        <title>Full genome of DAOMC 229536 Phialocephala scopiformis, a fungal endophyte of spruce producing the potent anti-insectan compound rugulosin.</title>
        <authorList>
            <consortium name="DOE Joint Genome Institute"/>
            <person name="Walker A.K."/>
            <person name="Frasz S.L."/>
            <person name="Seifert K.A."/>
            <person name="Miller J.D."/>
            <person name="Mondo S.J."/>
            <person name="Labutti K."/>
            <person name="Lipzen A."/>
            <person name="Dockter R."/>
            <person name="Kennedy M."/>
            <person name="Grigoriev I.V."/>
            <person name="Spatafora J.W."/>
        </authorList>
    </citation>
    <scope>NUCLEOTIDE SEQUENCE [LARGE SCALE GENOMIC DNA]</scope>
    <source>
        <strain evidence="4 5">CBS 120377</strain>
    </source>
</reference>
<dbReference type="OrthoDB" id="542013at2759"/>
<accession>A0A194XSP9</accession>
<dbReference type="AlphaFoldDB" id="A0A194XSP9"/>
<evidence type="ECO:0000313" key="4">
    <source>
        <dbReference type="EMBL" id="KUJ23223.1"/>
    </source>
</evidence>
<keyword evidence="2" id="KW-0732">Signal</keyword>
<feature type="signal peptide" evidence="2">
    <location>
        <begin position="1"/>
        <end position="15"/>
    </location>
</feature>
<dbReference type="Proteomes" id="UP000070700">
    <property type="component" value="Unassembled WGS sequence"/>
</dbReference>
<evidence type="ECO:0000256" key="2">
    <source>
        <dbReference type="SAM" id="SignalP"/>
    </source>
</evidence>